<feature type="region of interest" description="Disordered" evidence="11">
    <location>
        <begin position="232"/>
        <end position="302"/>
    </location>
</feature>
<dbReference type="GO" id="GO:0005739">
    <property type="term" value="C:mitochondrion"/>
    <property type="evidence" value="ECO:0007669"/>
    <property type="project" value="TreeGrafter"/>
</dbReference>
<dbReference type="InterPro" id="IPR001279">
    <property type="entry name" value="Metallo-B-lactamas"/>
</dbReference>
<sequence>MNWSTSVLSSISSDTEPTIVITFDSAKYIFNVGENTTRSFLSGEFNWKRARALFLTQLGPKRTGGLPGFLMTLADGGIPDLRIAGPYGLLHRMASMRMYTYRDTMLVEPLEAPPLLDPSPDAIYKDENIIVYGFPLYPTDPSTPTTSTLKRKRSGSPTSPSKRLHPSPRVGSPQDSPVYDQTPTHDFSTSTSLSGRLAQEWRKSMIQHQFPFTRKHELSHNRERRKKIVALKMLSQDGKGKSTPMDAASSSTDASITDPDNAASNDGESTTGNSRSESSRTPARHGHHLQLPPFSYTGPGTPTSPPTLAYLIVGPRIRGKFNAAKAQKLGIPSGPIRQRLINGQPITFKTTISESDGDTVRKVEIERTVQPEECVDKSETPDKVILVLDVPSPSYIPSVISTFETPFYAKFRSRSPEYKEKHIVRTVYHILGEGVLEDERYIQFMRSFEEPESNGEDPVHHLVASPEYCADPITFTSAAFNQLRLNTLDDKIFPLPKFTLKPSKDISSVLNLPPSTHVMTASHSIKLRPFEPPEILVNEKDKFHPAVKGLTPNSLPPTTAEKFAAAKQSVENAELEKRRQRGQRGSWSEGEGESESESESEAGRKPSRRGKDVGVLPLGTGSAMPTKYRNVSSTLITIPGWGNVLLDAGEGTWGQLVRHFGRGRGPKSGHATGNQDDVWQMLRNLKCIFISHIHGDHHLGLATILTQRKLLDPPPEHPLFLVSIRGVHLYLREMSDLEDLGIDMDLPLLDRNHEQVGNGVATVISDAMHFTRPQEYQASGLWQVGGVEPWLDITRSKYLAKQMCRQLGLYSFSTVDMHHGTKCLGLVMKHKDQWSLVFSGDTTPKTALARVGYDATLLIHEATMADDQEELAKQRCHSTVGQAVQVGKNMNARHILLTHFSARYPKMPPSAVGTAKPDDDNDEGEGGEEGKQAVLEPPRRGSPSGHEEDWSIRNRARSRQQHKKPPVIAIAFDHLNLTIGDMWKVNHYLSAIGQCLADTAAETGGEEDEGEERTLAMMVDNSGDSGKR</sequence>
<evidence type="ECO:0000256" key="11">
    <source>
        <dbReference type="SAM" id="MobiDB-lite"/>
    </source>
</evidence>
<dbReference type="Proteomes" id="UP000242287">
    <property type="component" value="Unassembled WGS sequence"/>
</dbReference>
<evidence type="ECO:0000256" key="4">
    <source>
        <dbReference type="ARBA" id="ARBA00012477"/>
    </source>
</evidence>
<evidence type="ECO:0000256" key="3">
    <source>
        <dbReference type="ARBA" id="ARBA00007823"/>
    </source>
</evidence>
<dbReference type="AlphaFoldDB" id="A0A2A9NK24"/>
<evidence type="ECO:0000256" key="9">
    <source>
        <dbReference type="ARBA" id="ARBA00022801"/>
    </source>
</evidence>
<keyword evidence="10" id="KW-0862">Zinc</keyword>
<proteinExistence type="inferred from homology"/>
<evidence type="ECO:0000313" key="15">
    <source>
        <dbReference type="Proteomes" id="UP000242287"/>
    </source>
</evidence>
<dbReference type="Pfam" id="PF12706">
    <property type="entry name" value="Lactamase_B_2"/>
    <property type="match status" value="1"/>
</dbReference>
<accession>A0A2A9NK24</accession>
<feature type="region of interest" description="Disordered" evidence="11">
    <location>
        <begin position="907"/>
        <end position="950"/>
    </location>
</feature>
<keyword evidence="5" id="KW-0819">tRNA processing</keyword>
<dbReference type="EC" id="3.1.26.11" evidence="4"/>
<feature type="region of interest" description="Disordered" evidence="11">
    <location>
        <begin position="1002"/>
        <end position="1028"/>
    </location>
</feature>
<reference evidence="14 15" key="1">
    <citation type="submission" date="2014-02" db="EMBL/GenBank/DDBJ databases">
        <title>Transposable element dynamics among asymbiotic and ectomycorrhizal Amanita fungi.</title>
        <authorList>
            <consortium name="DOE Joint Genome Institute"/>
            <person name="Hess J."/>
            <person name="Skrede I."/>
            <person name="Wolfe B."/>
            <person name="LaButti K."/>
            <person name="Ohm R.A."/>
            <person name="Grigoriev I.V."/>
            <person name="Pringle A."/>
        </authorList>
    </citation>
    <scope>NUCLEOTIDE SEQUENCE [LARGE SCALE GENOMIC DNA]</scope>
    <source>
        <strain evidence="14 15">SKay4041</strain>
    </source>
</reference>
<feature type="region of interest" description="Disordered" evidence="11">
    <location>
        <begin position="141"/>
        <end position="193"/>
    </location>
</feature>
<dbReference type="Pfam" id="PF13691">
    <property type="entry name" value="Lactamase_B_4"/>
    <property type="match status" value="1"/>
</dbReference>
<dbReference type="PANTHER" id="PTHR12553:SF49">
    <property type="entry name" value="ZINC PHOSPHODIESTERASE ELAC PROTEIN 2"/>
    <property type="match status" value="1"/>
</dbReference>
<dbReference type="GO" id="GO:1990180">
    <property type="term" value="P:mitochondrial tRNA 3'-end processing"/>
    <property type="evidence" value="ECO:0007669"/>
    <property type="project" value="TreeGrafter"/>
</dbReference>
<evidence type="ECO:0000256" key="10">
    <source>
        <dbReference type="ARBA" id="ARBA00022833"/>
    </source>
</evidence>
<feature type="region of interest" description="Disordered" evidence="11">
    <location>
        <begin position="567"/>
        <end position="623"/>
    </location>
</feature>
<evidence type="ECO:0000256" key="7">
    <source>
        <dbReference type="ARBA" id="ARBA00022723"/>
    </source>
</evidence>
<feature type="compositionally biased region" description="Polar residues" evidence="11">
    <location>
        <begin position="262"/>
        <end position="281"/>
    </location>
</feature>
<protein>
    <recommendedName>
        <fullName evidence="4">ribonuclease Z</fullName>
        <ecNumber evidence="4">3.1.26.11</ecNumber>
    </recommendedName>
</protein>
<evidence type="ECO:0000256" key="1">
    <source>
        <dbReference type="ARBA" id="ARBA00000402"/>
    </source>
</evidence>
<evidence type="ECO:0000259" key="13">
    <source>
        <dbReference type="Pfam" id="PF13691"/>
    </source>
</evidence>
<feature type="domain" description="tRNase Z endonuclease" evidence="13">
    <location>
        <begin position="7"/>
        <end position="58"/>
    </location>
</feature>
<keyword evidence="8" id="KW-0255">Endonuclease</keyword>
<dbReference type="OrthoDB" id="527344at2759"/>
<evidence type="ECO:0000259" key="12">
    <source>
        <dbReference type="Pfam" id="PF12706"/>
    </source>
</evidence>
<feature type="compositionally biased region" description="Low complexity" evidence="11">
    <location>
        <begin position="242"/>
        <end position="260"/>
    </location>
</feature>
<evidence type="ECO:0000256" key="5">
    <source>
        <dbReference type="ARBA" id="ARBA00022694"/>
    </source>
</evidence>
<dbReference type="EMBL" id="KZ302055">
    <property type="protein sequence ID" value="PFH48651.1"/>
    <property type="molecule type" value="Genomic_DNA"/>
</dbReference>
<name>A0A2A9NK24_9AGAR</name>
<dbReference type="InterPro" id="IPR036866">
    <property type="entry name" value="RibonucZ/Hydroxyglut_hydro"/>
</dbReference>
<feature type="compositionally biased region" description="Low complexity" evidence="11">
    <location>
        <begin position="292"/>
        <end position="301"/>
    </location>
</feature>
<evidence type="ECO:0000256" key="8">
    <source>
        <dbReference type="ARBA" id="ARBA00022759"/>
    </source>
</evidence>
<dbReference type="PANTHER" id="PTHR12553">
    <property type="entry name" value="ZINC PHOSPHODIESTERASE ELAC PROTEIN 2"/>
    <property type="match status" value="1"/>
</dbReference>
<comment type="catalytic activity">
    <reaction evidence="1">
        <text>Endonucleolytic cleavage of RNA, removing extra 3' nucleotides from tRNA precursor, generating 3' termini of tRNAs. A 3'-hydroxy group is left at the tRNA terminus and a 5'-phosphoryl group is left at the trailer molecule.</text>
        <dbReference type="EC" id="3.1.26.11"/>
    </reaction>
</comment>
<dbReference type="CDD" id="cd07718">
    <property type="entry name" value="RNaseZ_ELAC1_ELAC2-C-term-like_MBL-fold"/>
    <property type="match status" value="1"/>
</dbReference>
<evidence type="ECO:0000256" key="2">
    <source>
        <dbReference type="ARBA" id="ARBA00001947"/>
    </source>
</evidence>
<dbReference type="InterPro" id="IPR027794">
    <property type="entry name" value="tRNase_Z_dom"/>
</dbReference>
<feature type="compositionally biased region" description="Basic and acidic residues" evidence="11">
    <location>
        <begin position="601"/>
        <end position="612"/>
    </location>
</feature>
<evidence type="ECO:0000313" key="14">
    <source>
        <dbReference type="EMBL" id="PFH48651.1"/>
    </source>
</evidence>
<dbReference type="InterPro" id="IPR047151">
    <property type="entry name" value="RNZ2-like"/>
</dbReference>
<comment type="similarity">
    <text evidence="3">Belongs to the RNase Z family.</text>
</comment>
<dbReference type="STRING" id="703135.A0A2A9NK24"/>
<dbReference type="Gene3D" id="3.60.15.10">
    <property type="entry name" value="Ribonuclease Z/Hydroxyacylglutathione hydrolase-like"/>
    <property type="match status" value="2"/>
</dbReference>
<feature type="compositionally biased region" description="Polar residues" evidence="11">
    <location>
        <begin position="173"/>
        <end position="193"/>
    </location>
</feature>
<dbReference type="GO" id="GO:0046872">
    <property type="term" value="F:metal ion binding"/>
    <property type="evidence" value="ECO:0007669"/>
    <property type="project" value="UniProtKB-KW"/>
</dbReference>
<keyword evidence="6" id="KW-0540">Nuclease</keyword>
<keyword evidence="7" id="KW-0479">Metal-binding</keyword>
<feature type="domain" description="Metallo-beta-lactamase" evidence="12">
    <location>
        <begin position="818"/>
        <end position="900"/>
    </location>
</feature>
<evidence type="ECO:0000256" key="6">
    <source>
        <dbReference type="ARBA" id="ARBA00022722"/>
    </source>
</evidence>
<keyword evidence="9" id="KW-0378">Hydrolase</keyword>
<dbReference type="GO" id="GO:0042781">
    <property type="term" value="F:3'-tRNA processing endoribonuclease activity"/>
    <property type="evidence" value="ECO:0007669"/>
    <property type="project" value="UniProtKB-EC"/>
</dbReference>
<gene>
    <name evidence="14" type="ORF">AMATHDRAFT_64951</name>
</gene>
<comment type="cofactor">
    <cofactor evidence="2">
        <name>Zn(2+)</name>
        <dbReference type="ChEBI" id="CHEBI:29105"/>
    </cofactor>
</comment>
<keyword evidence="15" id="KW-1185">Reference proteome</keyword>
<dbReference type="SUPFAM" id="SSF56281">
    <property type="entry name" value="Metallo-hydrolase/oxidoreductase"/>
    <property type="match status" value="3"/>
</dbReference>
<organism evidence="14 15">
    <name type="scientific">Amanita thiersii Skay4041</name>
    <dbReference type="NCBI Taxonomy" id="703135"/>
    <lineage>
        <taxon>Eukaryota</taxon>
        <taxon>Fungi</taxon>
        <taxon>Dikarya</taxon>
        <taxon>Basidiomycota</taxon>
        <taxon>Agaricomycotina</taxon>
        <taxon>Agaricomycetes</taxon>
        <taxon>Agaricomycetidae</taxon>
        <taxon>Agaricales</taxon>
        <taxon>Pluteineae</taxon>
        <taxon>Amanitaceae</taxon>
        <taxon>Amanita</taxon>
    </lineage>
</organism>
<feature type="compositionally biased region" description="Acidic residues" evidence="11">
    <location>
        <begin position="590"/>
        <end position="600"/>
    </location>
</feature>